<accession>A0A9W6T709</accession>
<dbReference type="InterPro" id="IPR013103">
    <property type="entry name" value="RVT_2"/>
</dbReference>
<organism evidence="3 4">
    <name type="scientific">Candida boidinii</name>
    <name type="common">Yeast</name>
    <dbReference type="NCBI Taxonomy" id="5477"/>
    <lineage>
        <taxon>Eukaryota</taxon>
        <taxon>Fungi</taxon>
        <taxon>Dikarya</taxon>
        <taxon>Ascomycota</taxon>
        <taxon>Saccharomycotina</taxon>
        <taxon>Pichiomycetes</taxon>
        <taxon>Pichiales</taxon>
        <taxon>Pichiaceae</taxon>
        <taxon>Ogataea</taxon>
        <taxon>Ogataea/Candida clade</taxon>
    </lineage>
</organism>
<reference evidence="3" key="1">
    <citation type="submission" date="2023-04" db="EMBL/GenBank/DDBJ databases">
        <title>Candida boidinii NBRC 10035.</title>
        <authorList>
            <person name="Ichikawa N."/>
            <person name="Sato H."/>
            <person name="Tonouchi N."/>
        </authorList>
    </citation>
    <scope>NUCLEOTIDE SEQUENCE</scope>
    <source>
        <strain evidence="3">NBRC 10035</strain>
    </source>
</reference>
<dbReference type="Proteomes" id="UP001165120">
    <property type="component" value="Unassembled WGS sequence"/>
</dbReference>
<keyword evidence="1" id="KW-0812">Transmembrane</keyword>
<dbReference type="Pfam" id="PF07727">
    <property type="entry name" value="RVT_2"/>
    <property type="match status" value="1"/>
</dbReference>
<gene>
    <name evidence="3" type="ORF">Cboi02_000667300</name>
</gene>
<keyword evidence="1" id="KW-1133">Transmembrane helix</keyword>
<proteinExistence type="predicted"/>
<protein>
    <submittedName>
        <fullName evidence="3">Unnamed protein product</fullName>
    </submittedName>
</protein>
<feature type="domain" description="Reverse transcriptase Ty1/copia-type" evidence="2">
    <location>
        <begin position="48"/>
        <end position="109"/>
    </location>
</feature>
<comment type="caution">
    <text evidence="3">The sequence shown here is derived from an EMBL/GenBank/DDBJ whole genome shotgun (WGS) entry which is preliminary data.</text>
</comment>
<dbReference type="AlphaFoldDB" id="A0A9W6T709"/>
<keyword evidence="1" id="KW-0472">Membrane</keyword>
<evidence type="ECO:0000313" key="3">
    <source>
        <dbReference type="EMBL" id="GME81863.1"/>
    </source>
</evidence>
<evidence type="ECO:0000313" key="4">
    <source>
        <dbReference type="Proteomes" id="UP001165120"/>
    </source>
</evidence>
<evidence type="ECO:0000256" key="1">
    <source>
        <dbReference type="SAM" id="Phobius"/>
    </source>
</evidence>
<name>A0A9W6T709_CANBO</name>
<keyword evidence="4" id="KW-1185">Reference proteome</keyword>
<sequence length="110" mass="12112">MQDTYEGSPVSVPKQSHLANYFYTVLFSLVLGLCPPLTVLVGRLLSANHTCDLVDLPSGGRAIGYCWVFNIKESASPPIYKARPVAQGCRQVQDLDYQETLSPVMRYGST</sequence>
<feature type="transmembrane region" description="Helical" evidence="1">
    <location>
        <begin position="20"/>
        <end position="41"/>
    </location>
</feature>
<evidence type="ECO:0000259" key="2">
    <source>
        <dbReference type="Pfam" id="PF07727"/>
    </source>
</evidence>
<dbReference type="EMBL" id="BSXN01004793">
    <property type="protein sequence ID" value="GME81863.1"/>
    <property type="molecule type" value="Genomic_DNA"/>
</dbReference>